<gene>
    <name evidence="1" type="ORF">BST26_02965</name>
</gene>
<accession>A0A1X0DLY3</accession>
<name>A0A1X0DLY3_9MYCO</name>
<dbReference type="Proteomes" id="UP000192801">
    <property type="component" value="Unassembled WGS sequence"/>
</dbReference>
<comment type="caution">
    <text evidence="1">The sequence shown here is derived from an EMBL/GenBank/DDBJ whole genome shotgun (WGS) entry which is preliminary data.</text>
</comment>
<dbReference type="EMBL" id="MVHS01000004">
    <property type="protein sequence ID" value="ORA73375.1"/>
    <property type="molecule type" value="Genomic_DNA"/>
</dbReference>
<dbReference type="AlphaFoldDB" id="A0A1X0DLY3"/>
<sequence>MTVLLRRLVCAAGGALMVVALFLPWAQGQDADRIAWGLWKVTLPLCVAVAGCALTTAITGGRFGLNRPDVSIVGATDALGVITTITLAWLLFHEFPANATPQPALVLALLAAAAAAFAAADYRPLRGAPWFPRLVDEHGDPDHQYRDIRSDEVRR</sequence>
<organism evidence="1 2">
    <name type="scientific">Mycolicibacterium insubricum</name>
    <dbReference type="NCBI Taxonomy" id="444597"/>
    <lineage>
        <taxon>Bacteria</taxon>
        <taxon>Bacillati</taxon>
        <taxon>Actinomycetota</taxon>
        <taxon>Actinomycetes</taxon>
        <taxon>Mycobacteriales</taxon>
        <taxon>Mycobacteriaceae</taxon>
        <taxon>Mycolicibacterium</taxon>
    </lineage>
</organism>
<reference evidence="1 2" key="1">
    <citation type="submission" date="2016-12" db="EMBL/GenBank/DDBJ databases">
        <title>The new phylogeny of genus Mycobacterium.</title>
        <authorList>
            <person name="Tortoli E."/>
            <person name="Trovato A."/>
            <person name="Cirillo D.M."/>
        </authorList>
    </citation>
    <scope>NUCLEOTIDE SEQUENCE [LARGE SCALE GENOMIC DNA]</scope>
    <source>
        <strain evidence="1 2">DSM 45130</strain>
    </source>
</reference>
<evidence type="ECO:0000313" key="1">
    <source>
        <dbReference type="EMBL" id="ORA73375.1"/>
    </source>
</evidence>
<dbReference type="OrthoDB" id="4727162at2"/>
<proteinExistence type="predicted"/>
<evidence type="ECO:0000313" key="2">
    <source>
        <dbReference type="Proteomes" id="UP000192801"/>
    </source>
</evidence>
<keyword evidence="2" id="KW-1185">Reference proteome</keyword>
<protein>
    <submittedName>
        <fullName evidence="1">Uncharacterized protein</fullName>
    </submittedName>
</protein>